<dbReference type="GO" id="GO:0005975">
    <property type="term" value="P:carbohydrate metabolic process"/>
    <property type="evidence" value="ECO:0007669"/>
    <property type="project" value="InterPro"/>
</dbReference>
<dbReference type="Proteomes" id="UP000321638">
    <property type="component" value="Unassembled WGS sequence"/>
</dbReference>
<dbReference type="GO" id="GO:0016810">
    <property type="term" value="F:hydrolase activity, acting on carbon-nitrogen (but not peptide) bonds"/>
    <property type="evidence" value="ECO:0007669"/>
    <property type="project" value="InterPro"/>
</dbReference>
<dbReference type="PANTHER" id="PTHR47561:SF1">
    <property type="entry name" value="POLYSACCHARIDE DEACETYLASE FAMILY PROTEIN (AFU_ORTHOLOGUE AFUA_6G05030)"/>
    <property type="match status" value="1"/>
</dbReference>
<dbReference type="EMBL" id="VDUZ01000025">
    <property type="protein sequence ID" value="TXL73500.1"/>
    <property type="molecule type" value="Genomic_DNA"/>
</dbReference>
<dbReference type="Pfam" id="PF01522">
    <property type="entry name" value="Polysacc_deac_1"/>
    <property type="match status" value="1"/>
</dbReference>
<comment type="similarity">
    <text evidence="2">Belongs to the polysaccharide deacetylase family.</text>
</comment>
<evidence type="ECO:0000256" key="4">
    <source>
        <dbReference type="ARBA" id="ARBA00032976"/>
    </source>
</evidence>
<protein>
    <recommendedName>
        <fullName evidence="3">Chitooligosaccharide deacetylase</fullName>
    </recommendedName>
    <alternativeName>
        <fullName evidence="4">Nodulation protein B</fullName>
    </alternativeName>
</protein>
<dbReference type="PANTHER" id="PTHR47561">
    <property type="entry name" value="POLYSACCHARIDE DEACETYLASE FAMILY PROTEIN (AFU_ORTHOLOGUE AFUA_6G05030)"/>
    <property type="match status" value="1"/>
</dbReference>
<name>A0A5C8PIH5_9HYPH</name>
<dbReference type="AlphaFoldDB" id="A0A5C8PIH5"/>
<gene>
    <name evidence="6" type="ORF">FHP25_21220</name>
</gene>
<comment type="caution">
    <text evidence="6">The sequence shown here is derived from an EMBL/GenBank/DDBJ whole genome shotgun (WGS) entry which is preliminary data.</text>
</comment>
<evidence type="ECO:0000256" key="3">
    <source>
        <dbReference type="ARBA" id="ARBA00020071"/>
    </source>
</evidence>
<feature type="domain" description="NodB homology" evidence="5">
    <location>
        <begin position="23"/>
        <end position="244"/>
    </location>
</feature>
<evidence type="ECO:0000313" key="7">
    <source>
        <dbReference type="Proteomes" id="UP000321638"/>
    </source>
</evidence>
<organism evidence="6 7">
    <name type="scientific">Vineibacter terrae</name>
    <dbReference type="NCBI Taxonomy" id="2586908"/>
    <lineage>
        <taxon>Bacteria</taxon>
        <taxon>Pseudomonadati</taxon>
        <taxon>Pseudomonadota</taxon>
        <taxon>Alphaproteobacteria</taxon>
        <taxon>Hyphomicrobiales</taxon>
        <taxon>Vineibacter</taxon>
    </lineage>
</organism>
<dbReference type="InterPro" id="IPR002509">
    <property type="entry name" value="NODB_dom"/>
</dbReference>
<dbReference type="OrthoDB" id="9784220at2"/>
<evidence type="ECO:0000256" key="2">
    <source>
        <dbReference type="ARBA" id="ARBA00010973"/>
    </source>
</evidence>
<comment type="function">
    <text evidence="1">Is involved in generating a small heat-stable compound (Nod), an acylated oligomer of N-acetylglucosamine, that stimulates mitosis in various plant protoplasts.</text>
</comment>
<dbReference type="InterPro" id="IPR037950">
    <property type="entry name" value="PgdA-like"/>
</dbReference>
<reference evidence="6 7" key="1">
    <citation type="submission" date="2019-06" db="EMBL/GenBank/DDBJ databases">
        <title>New taxonomy in bacterial strain CC-CFT640, isolated from vineyard.</title>
        <authorList>
            <person name="Lin S.-Y."/>
            <person name="Tsai C.-F."/>
            <person name="Young C.-C."/>
        </authorList>
    </citation>
    <scope>NUCLEOTIDE SEQUENCE [LARGE SCALE GENOMIC DNA]</scope>
    <source>
        <strain evidence="6 7">CC-CFT640</strain>
    </source>
</reference>
<dbReference type="Gene3D" id="3.20.20.370">
    <property type="entry name" value="Glycoside hydrolase/deacetylase"/>
    <property type="match status" value="1"/>
</dbReference>
<sequence length="264" mass="30205">MLTFDFDAETMWLSRDPLNARRPALLSQGTYGAKVGVPRILELLREQELPATFFVPGWTADRHPDKLLAIVEAGHEVGHHGYDHVWPDLDKPEEEEAEFVRGLEALDRVAGIRPKGYRCPAGETTDRLLPLLMKYGLQYDSSYMDDVFPYVHRMPDGSDGPVELPWSWSLDDVPFTVYSLRNQRPIQTNEHILSIWKAEFREIYRWGGLFDLINHPQAIGRPSRLALLREFIEYVRGFPNVWFATGSEVAAACLAHHHARKAEA</sequence>
<accession>A0A5C8PIH5</accession>
<keyword evidence="7" id="KW-1185">Reference proteome</keyword>
<dbReference type="CDD" id="cd10938">
    <property type="entry name" value="CE4_HpPgdA_like"/>
    <property type="match status" value="1"/>
</dbReference>
<evidence type="ECO:0000256" key="1">
    <source>
        <dbReference type="ARBA" id="ARBA00003236"/>
    </source>
</evidence>
<proteinExistence type="inferred from homology"/>
<evidence type="ECO:0000259" key="5">
    <source>
        <dbReference type="PROSITE" id="PS51677"/>
    </source>
</evidence>
<dbReference type="PROSITE" id="PS51677">
    <property type="entry name" value="NODB"/>
    <property type="match status" value="1"/>
</dbReference>
<evidence type="ECO:0000313" key="6">
    <source>
        <dbReference type="EMBL" id="TXL73500.1"/>
    </source>
</evidence>
<dbReference type="InterPro" id="IPR011330">
    <property type="entry name" value="Glyco_hydro/deAcase_b/a-brl"/>
</dbReference>
<dbReference type="SUPFAM" id="SSF88713">
    <property type="entry name" value="Glycoside hydrolase/deacetylase"/>
    <property type="match status" value="1"/>
</dbReference>